<keyword evidence="2" id="KW-0418">Kinase</keyword>
<accession>A0A9P4PUX6</accession>
<dbReference type="InterPro" id="IPR011611">
    <property type="entry name" value="PfkB_dom"/>
</dbReference>
<organism evidence="2 3">
    <name type="scientific">Karstenula rhodostoma CBS 690.94</name>
    <dbReference type="NCBI Taxonomy" id="1392251"/>
    <lineage>
        <taxon>Eukaryota</taxon>
        <taxon>Fungi</taxon>
        <taxon>Dikarya</taxon>
        <taxon>Ascomycota</taxon>
        <taxon>Pezizomycotina</taxon>
        <taxon>Dothideomycetes</taxon>
        <taxon>Pleosporomycetidae</taxon>
        <taxon>Pleosporales</taxon>
        <taxon>Massarineae</taxon>
        <taxon>Didymosphaeriaceae</taxon>
        <taxon>Karstenula</taxon>
    </lineage>
</organism>
<dbReference type="EMBL" id="MU001493">
    <property type="protein sequence ID" value="KAF2450672.1"/>
    <property type="molecule type" value="Genomic_DNA"/>
</dbReference>
<feature type="domain" description="Carbohydrate kinase PfkB" evidence="1">
    <location>
        <begin position="76"/>
        <end position="306"/>
    </location>
</feature>
<dbReference type="InterPro" id="IPR029056">
    <property type="entry name" value="Ribokinase-like"/>
</dbReference>
<proteinExistence type="predicted"/>
<dbReference type="PANTHER" id="PTHR47098:SF1">
    <property type="entry name" value="PFKB FAMILY CARBOHYDRATE KINASE SUPERFAMILY (AFU_ORTHOLOGUE AFUA_4G09500)"/>
    <property type="match status" value="1"/>
</dbReference>
<sequence>MSSPYISCVSLGMFVIDDIHMPKRSPLRDILGGSATFATLGLRLFTQDSKRIGCLLIAGEDFPSSVRGTIEEEWGTTTVVKVREGRKSTRGKLVYADETFGPKTFTYIHPPLKPNPSDLTHSPLLHARAFHLLATPAEILAHVPELLTFRGDATERPFIVWEPLPASCLAEKYDEFVAAYRLVDVFSPNHLELSALFGGTTNSDFDAVHLERCATSLVTSSIGIHESGAVIVRAGENGGFVVGRPTRPTWYPAYYAKGSEKVVDATGAGNAFLGGYIAGCQRSGGDAGEGMCYGSVAASFALEQIGLPRVERIGESVYCSGVAVSARLEEYKKRFTQIHQRLR</sequence>
<evidence type="ECO:0000313" key="2">
    <source>
        <dbReference type="EMBL" id="KAF2450672.1"/>
    </source>
</evidence>
<dbReference type="SUPFAM" id="SSF53613">
    <property type="entry name" value="Ribokinase-like"/>
    <property type="match status" value="1"/>
</dbReference>
<evidence type="ECO:0000313" key="3">
    <source>
        <dbReference type="Proteomes" id="UP000799764"/>
    </source>
</evidence>
<keyword evidence="2" id="KW-0808">Transferase</keyword>
<comment type="caution">
    <text evidence="2">The sequence shown here is derived from an EMBL/GenBank/DDBJ whole genome shotgun (WGS) entry which is preliminary data.</text>
</comment>
<dbReference type="Proteomes" id="UP000799764">
    <property type="component" value="Unassembled WGS sequence"/>
</dbReference>
<dbReference type="Gene3D" id="3.40.1190.20">
    <property type="match status" value="1"/>
</dbReference>
<keyword evidence="3" id="KW-1185">Reference proteome</keyword>
<evidence type="ECO:0000259" key="1">
    <source>
        <dbReference type="Pfam" id="PF00294"/>
    </source>
</evidence>
<dbReference type="GO" id="GO:0016301">
    <property type="term" value="F:kinase activity"/>
    <property type="evidence" value="ECO:0007669"/>
    <property type="project" value="UniProtKB-KW"/>
</dbReference>
<dbReference type="AlphaFoldDB" id="A0A9P4PUX6"/>
<dbReference type="PANTHER" id="PTHR47098">
    <property type="entry name" value="PROTEIN MAK32"/>
    <property type="match status" value="1"/>
</dbReference>
<reference evidence="2" key="1">
    <citation type="journal article" date="2020" name="Stud. Mycol.">
        <title>101 Dothideomycetes genomes: a test case for predicting lifestyles and emergence of pathogens.</title>
        <authorList>
            <person name="Haridas S."/>
            <person name="Albert R."/>
            <person name="Binder M."/>
            <person name="Bloem J."/>
            <person name="Labutti K."/>
            <person name="Salamov A."/>
            <person name="Andreopoulos B."/>
            <person name="Baker S."/>
            <person name="Barry K."/>
            <person name="Bills G."/>
            <person name="Bluhm B."/>
            <person name="Cannon C."/>
            <person name="Castanera R."/>
            <person name="Culley D."/>
            <person name="Daum C."/>
            <person name="Ezra D."/>
            <person name="Gonzalez J."/>
            <person name="Henrissat B."/>
            <person name="Kuo A."/>
            <person name="Liang C."/>
            <person name="Lipzen A."/>
            <person name="Lutzoni F."/>
            <person name="Magnuson J."/>
            <person name="Mondo S."/>
            <person name="Nolan M."/>
            <person name="Ohm R."/>
            <person name="Pangilinan J."/>
            <person name="Park H.-J."/>
            <person name="Ramirez L."/>
            <person name="Alfaro M."/>
            <person name="Sun H."/>
            <person name="Tritt A."/>
            <person name="Yoshinaga Y."/>
            <person name="Zwiers L.-H."/>
            <person name="Turgeon B."/>
            <person name="Goodwin S."/>
            <person name="Spatafora J."/>
            <person name="Crous P."/>
            <person name="Grigoriev I."/>
        </authorList>
    </citation>
    <scope>NUCLEOTIDE SEQUENCE</scope>
    <source>
        <strain evidence="2">CBS 690.94</strain>
    </source>
</reference>
<dbReference type="Pfam" id="PF00294">
    <property type="entry name" value="PfkB"/>
    <property type="match status" value="1"/>
</dbReference>
<protein>
    <submittedName>
        <fullName evidence="2">PfkB family kinase</fullName>
    </submittedName>
</protein>
<name>A0A9P4PUX6_9PLEO</name>
<dbReference type="OrthoDB" id="497927at2759"/>
<gene>
    <name evidence="2" type="ORF">P171DRAFT_516506</name>
</gene>